<proteinExistence type="predicted"/>
<feature type="non-terminal residue" evidence="2">
    <location>
        <position position="1"/>
    </location>
</feature>
<dbReference type="Proteomes" id="UP000186817">
    <property type="component" value="Unassembled WGS sequence"/>
</dbReference>
<accession>A0A1Q9BSZ7</accession>
<feature type="compositionally biased region" description="Acidic residues" evidence="1">
    <location>
        <begin position="21"/>
        <end position="33"/>
    </location>
</feature>
<dbReference type="EMBL" id="LSRX01004900">
    <property type="protein sequence ID" value="OLP73720.1"/>
    <property type="molecule type" value="Genomic_DNA"/>
</dbReference>
<evidence type="ECO:0000256" key="1">
    <source>
        <dbReference type="SAM" id="MobiDB-lite"/>
    </source>
</evidence>
<comment type="caution">
    <text evidence="2">The sequence shown here is derived from an EMBL/GenBank/DDBJ whole genome shotgun (WGS) entry which is preliminary data.</text>
</comment>
<name>A0A1Q9BSZ7_SYMMI</name>
<reference evidence="2 3" key="1">
    <citation type="submission" date="2016-02" db="EMBL/GenBank/DDBJ databases">
        <title>Genome analysis of coral dinoflagellate symbionts highlights evolutionary adaptations to a symbiotic lifestyle.</title>
        <authorList>
            <person name="Aranda M."/>
            <person name="Li Y."/>
            <person name="Liew Y.J."/>
            <person name="Baumgarten S."/>
            <person name="Simakov O."/>
            <person name="Wilson M."/>
            <person name="Piel J."/>
            <person name="Ashoor H."/>
            <person name="Bougouffa S."/>
            <person name="Bajic V.B."/>
            <person name="Ryu T."/>
            <person name="Ravasi T."/>
            <person name="Bayer T."/>
            <person name="Micklem G."/>
            <person name="Kim H."/>
            <person name="Bhak J."/>
            <person name="Lajeunesse T.C."/>
            <person name="Voolstra C.R."/>
        </authorList>
    </citation>
    <scope>NUCLEOTIDE SEQUENCE [LARGE SCALE GENOMIC DNA]</scope>
    <source>
        <strain evidence="2 3">CCMP2467</strain>
    </source>
</reference>
<feature type="non-terminal residue" evidence="2">
    <location>
        <position position="45"/>
    </location>
</feature>
<feature type="region of interest" description="Disordered" evidence="1">
    <location>
        <begin position="1"/>
        <end position="45"/>
    </location>
</feature>
<evidence type="ECO:0000313" key="2">
    <source>
        <dbReference type="EMBL" id="OLP73720.1"/>
    </source>
</evidence>
<sequence length="45" mass="4841">GSKTDEEADKGALAQSPGADLESEFLDESEATEEQMMALDVEPRL</sequence>
<gene>
    <name evidence="2" type="ORF">AK812_SmicGene46949</name>
</gene>
<protein>
    <submittedName>
        <fullName evidence="2">Uncharacterized protein</fullName>
    </submittedName>
</protein>
<keyword evidence="3" id="KW-1185">Reference proteome</keyword>
<evidence type="ECO:0000313" key="3">
    <source>
        <dbReference type="Proteomes" id="UP000186817"/>
    </source>
</evidence>
<organism evidence="2 3">
    <name type="scientific">Symbiodinium microadriaticum</name>
    <name type="common">Dinoflagellate</name>
    <name type="synonym">Zooxanthella microadriatica</name>
    <dbReference type="NCBI Taxonomy" id="2951"/>
    <lineage>
        <taxon>Eukaryota</taxon>
        <taxon>Sar</taxon>
        <taxon>Alveolata</taxon>
        <taxon>Dinophyceae</taxon>
        <taxon>Suessiales</taxon>
        <taxon>Symbiodiniaceae</taxon>
        <taxon>Symbiodinium</taxon>
    </lineage>
</organism>
<dbReference type="AlphaFoldDB" id="A0A1Q9BSZ7"/>